<dbReference type="AlphaFoldDB" id="A0A8H3G430"/>
<gene>
    <name evidence="3" type="ORF">ALECFALPRED_006730</name>
</gene>
<comment type="caution">
    <text evidence="3">The sequence shown here is derived from an EMBL/GenBank/DDBJ whole genome shotgun (WGS) entry which is preliminary data.</text>
</comment>
<evidence type="ECO:0000313" key="3">
    <source>
        <dbReference type="EMBL" id="CAF9936198.1"/>
    </source>
</evidence>
<keyword evidence="1" id="KW-0812">Transmembrane</keyword>
<evidence type="ECO:0000256" key="1">
    <source>
        <dbReference type="SAM" id="Phobius"/>
    </source>
</evidence>
<dbReference type="Pfam" id="PF07985">
    <property type="entry name" value="SRR1"/>
    <property type="match status" value="1"/>
</dbReference>
<keyword evidence="1" id="KW-0472">Membrane</keyword>
<keyword evidence="1" id="KW-1133">Transmembrane helix</keyword>
<dbReference type="PANTHER" id="PTHR42080:SF1">
    <property type="entry name" value="SRR1-LIKE DOMAIN-CONTAINING PROTEIN"/>
    <property type="match status" value="1"/>
</dbReference>
<reference evidence="3" key="1">
    <citation type="submission" date="2021-03" db="EMBL/GenBank/DDBJ databases">
        <authorList>
            <person name="Tagirdzhanova G."/>
        </authorList>
    </citation>
    <scope>NUCLEOTIDE SEQUENCE</scope>
</reference>
<dbReference type="PANTHER" id="PTHR42080">
    <property type="entry name" value="SRR1 DOMAIN-CONTAINING PROTEIN"/>
    <property type="match status" value="1"/>
</dbReference>
<feature type="domain" description="SRR1-like" evidence="2">
    <location>
        <begin position="163"/>
        <end position="329"/>
    </location>
</feature>
<dbReference type="EMBL" id="CAJPDR010000435">
    <property type="protein sequence ID" value="CAF9936198.1"/>
    <property type="molecule type" value="Genomic_DNA"/>
</dbReference>
<protein>
    <recommendedName>
        <fullName evidence="2">SRR1-like domain-containing protein</fullName>
    </recommendedName>
</protein>
<keyword evidence="4" id="KW-1185">Reference proteome</keyword>
<organism evidence="3 4">
    <name type="scientific">Alectoria fallacina</name>
    <dbReference type="NCBI Taxonomy" id="1903189"/>
    <lineage>
        <taxon>Eukaryota</taxon>
        <taxon>Fungi</taxon>
        <taxon>Dikarya</taxon>
        <taxon>Ascomycota</taxon>
        <taxon>Pezizomycotina</taxon>
        <taxon>Lecanoromycetes</taxon>
        <taxon>OSLEUM clade</taxon>
        <taxon>Lecanoromycetidae</taxon>
        <taxon>Lecanorales</taxon>
        <taxon>Lecanorineae</taxon>
        <taxon>Parmeliaceae</taxon>
        <taxon>Alectoria</taxon>
    </lineage>
</organism>
<evidence type="ECO:0000313" key="4">
    <source>
        <dbReference type="Proteomes" id="UP000664203"/>
    </source>
</evidence>
<evidence type="ECO:0000259" key="2">
    <source>
        <dbReference type="Pfam" id="PF07985"/>
    </source>
</evidence>
<name>A0A8H3G430_9LECA</name>
<feature type="transmembrane region" description="Helical" evidence="1">
    <location>
        <begin position="94"/>
        <end position="111"/>
    </location>
</feature>
<accession>A0A8H3G430</accession>
<dbReference type="InterPro" id="IPR012942">
    <property type="entry name" value="SRR1-like"/>
</dbReference>
<sequence>MDLGRRIFISRGNLWPFPRSQCLPVRPRAISIPHWSRAFAKGKERAKLKSGNDGTSPKRTVPIVYLRGRKRVEAEYKASADENSKPRFSKKWKIAIFGFLARFLAILFVGIRRIPLKPVWTPHPPREGMSLETLSKKHQKCTIMWKKSAAFQDLLSFFEVMLDNDSIDITACMCFCLGTLSGQSWTSAFDSCDAAMSQLVAFESMVKLLREYTETDTEGARLTKEMTGTKYKIGKILIQDPSFNALDIQFLQERDFTIVEGPQNAIDSVPPTTFVFLPRATYGVIKRTIEVVNPPLLLVDNLQEISRSPNPKLFSLRPVLLPFLAQRTERTLPHSKLAHWWSQHVICYKSSSK</sequence>
<proteinExistence type="predicted"/>
<dbReference type="Proteomes" id="UP000664203">
    <property type="component" value="Unassembled WGS sequence"/>
</dbReference>
<dbReference type="OrthoDB" id="5318346at2759"/>